<protein>
    <submittedName>
        <fullName evidence="2">Uncharacterized protein</fullName>
    </submittedName>
</protein>
<feature type="compositionally biased region" description="Basic and acidic residues" evidence="1">
    <location>
        <begin position="215"/>
        <end position="224"/>
    </location>
</feature>
<feature type="compositionally biased region" description="Basic and acidic residues" evidence="1">
    <location>
        <begin position="13"/>
        <end position="22"/>
    </location>
</feature>
<feature type="compositionally biased region" description="Basic and acidic residues" evidence="1">
    <location>
        <begin position="411"/>
        <end position="420"/>
    </location>
</feature>
<feature type="compositionally biased region" description="Polar residues" evidence="1">
    <location>
        <begin position="1"/>
        <end position="12"/>
    </location>
</feature>
<dbReference type="AlphaFoldDB" id="A0A061S391"/>
<name>A0A061S391_9CHLO</name>
<feature type="region of interest" description="Disordered" evidence="1">
    <location>
        <begin position="1"/>
        <end position="37"/>
    </location>
</feature>
<feature type="region of interest" description="Disordered" evidence="1">
    <location>
        <begin position="194"/>
        <end position="224"/>
    </location>
</feature>
<evidence type="ECO:0000313" key="2">
    <source>
        <dbReference type="EMBL" id="JAC78698.1"/>
    </source>
</evidence>
<evidence type="ECO:0000256" key="1">
    <source>
        <dbReference type="SAM" id="MobiDB-lite"/>
    </source>
</evidence>
<feature type="region of interest" description="Disordered" evidence="1">
    <location>
        <begin position="338"/>
        <end position="430"/>
    </location>
</feature>
<sequence length="497" mass="54835">MGSKGTSPNSLVETRDIVEGKPSEFPQDAQKLAHASAVPPSSFYRDAAYASLPRVEYYPPWLPAGFPESPFYGQQRHRRLSGQGDEDKSTGQEKSFVGASAADSCSVLYPSEVLAAKHSIGMEDGLGGPNPSRRLPHQLSVHQMEEAQAQHAAMRNELRQRRSDLPVVSPFQRNAVFGNDGTLVMGHHKSGKLVENKHGSFNKSGDAGDSSKSTKSTDARIDEKAPCSHMDRLQSPVDPRHVRTIMGDNAYHSCRHTMLQQQLEFSDQLHELHRAMRTQRVMCMRFKTRAPSALGDYKSQRPLVSGSGQPYDVPGQELPSGACGPYLDRLSAEWMESMRARNPSASPWKRRGTPDGGYPGAMGLDNEAKALDEKRQRPGGDREAERPGYGMSQILGKRRSGGDPEGDLEAEAGRAPERQRSATPPEADEFRGVYDPFRTAAGYMYPGRMMQHPMLPPFGGVGRVSGMEPRAMEYMSYMQVPGPGWFPPQHMGQGKRR</sequence>
<feature type="region of interest" description="Disordered" evidence="1">
    <location>
        <begin position="72"/>
        <end position="97"/>
    </location>
</feature>
<gene>
    <name evidence="2" type="ORF">TSPGSL018_14520</name>
</gene>
<organism evidence="2">
    <name type="scientific">Tetraselmis sp. GSL018</name>
    <dbReference type="NCBI Taxonomy" id="582737"/>
    <lineage>
        <taxon>Eukaryota</taxon>
        <taxon>Viridiplantae</taxon>
        <taxon>Chlorophyta</taxon>
        <taxon>core chlorophytes</taxon>
        <taxon>Chlorodendrophyceae</taxon>
        <taxon>Chlorodendrales</taxon>
        <taxon>Chlorodendraceae</taxon>
        <taxon>Tetraselmis</taxon>
    </lineage>
</organism>
<reference evidence="2" key="1">
    <citation type="submission" date="2014-05" db="EMBL/GenBank/DDBJ databases">
        <title>The transcriptome of the halophilic microalga Tetraselmis sp. GSL018 isolated from the Great Salt Lake, Utah.</title>
        <authorList>
            <person name="Jinkerson R.E."/>
            <person name="D'Adamo S."/>
            <person name="Posewitz M.C."/>
        </authorList>
    </citation>
    <scope>NUCLEOTIDE SEQUENCE</scope>
    <source>
        <strain evidence="2">GSL018</strain>
    </source>
</reference>
<accession>A0A061S391</accession>
<feature type="compositionally biased region" description="Basic and acidic residues" evidence="1">
    <location>
        <begin position="366"/>
        <end position="386"/>
    </location>
</feature>
<proteinExistence type="predicted"/>
<dbReference type="EMBL" id="GBEZ01006715">
    <property type="protein sequence ID" value="JAC78698.1"/>
    <property type="molecule type" value="Transcribed_RNA"/>
</dbReference>